<organism evidence="1 2">
    <name type="scientific">Streptomyces qinzhouensis</name>
    <dbReference type="NCBI Taxonomy" id="2599401"/>
    <lineage>
        <taxon>Bacteria</taxon>
        <taxon>Bacillati</taxon>
        <taxon>Actinomycetota</taxon>
        <taxon>Actinomycetes</taxon>
        <taxon>Kitasatosporales</taxon>
        <taxon>Streptomycetaceae</taxon>
        <taxon>Streptomyces</taxon>
    </lineage>
</organism>
<protein>
    <submittedName>
        <fullName evidence="1">WbqC family protein</fullName>
    </submittedName>
</protein>
<dbReference type="AlphaFoldDB" id="A0A5B8J4P2"/>
<dbReference type="Pfam" id="PF08889">
    <property type="entry name" value="WbqC"/>
    <property type="match status" value="1"/>
</dbReference>
<evidence type="ECO:0000313" key="2">
    <source>
        <dbReference type="Proteomes" id="UP000320580"/>
    </source>
</evidence>
<proteinExistence type="predicted"/>
<dbReference type="InterPro" id="IPR014985">
    <property type="entry name" value="WbqC"/>
</dbReference>
<reference evidence="1 2" key="1">
    <citation type="submission" date="2019-07" db="EMBL/GenBank/DDBJ databases">
        <authorList>
            <person name="Zhu P."/>
        </authorList>
    </citation>
    <scope>NUCLEOTIDE SEQUENCE [LARGE SCALE GENOMIC DNA]</scope>
    <source>
        <strain evidence="1 2">SSL-25</strain>
    </source>
</reference>
<sequence length="244" mass="27047">MNPAGSVLVVHQPAYWPWPGYFSRLLDTGQLVVLDHVQFSERGFQHRNTIAGRDGPPVRFTVPVRRRFGQPLTEVRIADEEFTGRHWRTLTAVYRRAPYWDRYADGLQTLYAQRWTHLVPLSEATIRFCLAALGIDVRLEATSSCPPAGSGTAALTNLCRRYGMGVLRVGTGALGYLDPAVLARAGIRVEVATYTHPPYGPGGRRPAGLSVLDLLMHEGPRARAVLESAARTHLWNPTIRKALA</sequence>
<gene>
    <name evidence="1" type="ORF">FQU76_01205</name>
</gene>
<accession>A0A5B8J4P2</accession>
<dbReference type="EMBL" id="CP042266">
    <property type="protein sequence ID" value="QDY75344.1"/>
    <property type="molecule type" value="Genomic_DNA"/>
</dbReference>
<dbReference type="RefSeq" id="WP_146478656.1">
    <property type="nucleotide sequence ID" value="NZ_CP042266.1"/>
</dbReference>
<dbReference type="OrthoDB" id="3611744at2"/>
<name>A0A5B8J4P2_9ACTN</name>
<keyword evidence="2" id="KW-1185">Reference proteome</keyword>
<dbReference type="KEGG" id="sqz:FQU76_01205"/>
<evidence type="ECO:0000313" key="1">
    <source>
        <dbReference type="EMBL" id="QDY75344.1"/>
    </source>
</evidence>
<dbReference type="Proteomes" id="UP000320580">
    <property type="component" value="Chromosome"/>
</dbReference>